<comment type="caution">
    <text evidence="3">The sequence shown here is derived from an EMBL/GenBank/DDBJ whole genome shotgun (WGS) entry which is preliminary data.</text>
</comment>
<evidence type="ECO:0000313" key="4">
    <source>
        <dbReference type="Proteomes" id="UP000077421"/>
    </source>
</evidence>
<accession>A0A162TAJ3</accession>
<organism evidence="3 5">
    <name type="scientific">Ferroacidibacillus organovorans</name>
    <dbReference type="NCBI Taxonomy" id="1765683"/>
    <lineage>
        <taxon>Bacteria</taxon>
        <taxon>Bacillati</taxon>
        <taxon>Bacillota</taxon>
        <taxon>Bacilli</taxon>
        <taxon>Bacillales</taxon>
        <taxon>Alicyclobacillaceae</taxon>
        <taxon>Ferroacidibacillus</taxon>
    </lineage>
</organism>
<reference evidence="3 5" key="2">
    <citation type="submission" date="2017-02" db="EMBL/GenBank/DDBJ databases">
        <title>Draft genome of Acidibacillus ferrooxidans Huett2.</title>
        <authorList>
            <person name="Schopf S."/>
        </authorList>
    </citation>
    <scope>NUCLEOTIDE SEQUENCE [LARGE SCALE GENOMIC DNA]</scope>
    <source>
        <strain evidence="3 5">Huett2</strain>
    </source>
</reference>
<keyword evidence="5" id="KW-1185">Reference proteome</keyword>
<evidence type="ECO:0000313" key="3">
    <source>
        <dbReference type="EMBL" id="OPG16461.1"/>
    </source>
</evidence>
<gene>
    <name evidence="2" type="ORF">AYW79_06090</name>
    <name evidence="3" type="ORF">B2M26_06170</name>
</gene>
<name>A0A162TAJ3_9BACL</name>
<protein>
    <recommendedName>
        <fullName evidence="6">Stage III sporulation protein AG</fullName>
    </recommendedName>
</protein>
<proteinExistence type="predicted"/>
<evidence type="ECO:0000313" key="5">
    <source>
        <dbReference type="Proteomes" id="UP000190229"/>
    </source>
</evidence>
<evidence type="ECO:0000313" key="2">
    <source>
        <dbReference type="EMBL" id="OAG94299.1"/>
    </source>
</evidence>
<evidence type="ECO:0008006" key="6">
    <source>
        <dbReference type="Google" id="ProtNLM"/>
    </source>
</evidence>
<dbReference type="RefSeq" id="WP_067563208.1">
    <property type="nucleotide sequence ID" value="NZ_LSUQ01000012.1"/>
</dbReference>
<dbReference type="EMBL" id="LSUQ01000012">
    <property type="protein sequence ID" value="OAG94299.1"/>
    <property type="molecule type" value="Genomic_DNA"/>
</dbReference>
<dbReference type="Proteomes" id="UP000190229">
    <property type="component" value="Unassembled WGS sequence"/>
</dbReference>
<dbReference type="EMBL" id="MWPS01000016">
    <property type="protein sequence ID" value="OPG16461.1"/>
    <property type="molecule type" value="Genomic_DNA"/>
</dbReference>
<dbReference type="Proteomes" id="UP000077421">
    <property type="component" value="Unassembled WGS sequence"/>
</dbReference>
<evidence type="ECO:0000256" key="1">
    <source>
        <dbReference type="SAM" id="MobiDB-lite"/>
    </source>
</evidence>
<reference evidence="2 4" key="1">
    <citation type="submission" date="2016-02" db="EMBL/GenBank/DDBJ databases">
        <title>Draft genome sequence of Acidibacillus ferrooxidans SLC66.</title>
        <authorList>
            <person name="Oliveira G."/>
            <person name="Nancucheo I."/>
            <person name="Dall'Agnol H."/>
            <person name="Johnson B."/>
            <person name="Oliveira R."/>
            <person name="Nunes G.L."/>
            <person name="Tzotzos G."/>
            <person name="Orellana S.C."/>
            <person name="Salim A.C."/>
            <person name="Araujo F.M."/>
        </authorList>
    </citation>
    <scope>NUCLEOTIDE SEQUENCE [LARGE SCALE GENOMIC DNA]</scope>
    <source>
        <strain evidence="2 4">SLC66</strain>
    </source>
</reference>
<feature type="region of interest" description="Disordered" evidence="1">
    <location>
        <begin position="110"/>
        <end position="142"/>
    </location>
</feature>
<feature type="compositionally biased region" description="Low complexity" evidence="1">
    <location>
        <begin position="110"/>
        <end position="139"/>
    </location>
</feature>
<dbReference type="STRING" id="1765683.B2M26_06170"/>
<dbReference type="OrthoDB" id="2381602at2"/>
<dbReference type="AlphaFoldDB" id="A0A162TAJ3"/>
<sequence>MQDLVRRVLANKWLVALLAIGLLLLAFGASGGTGSGGSPGNGATPVSAVTVGQTTATSGTSFGGNAGMRSIVSYENYLNGKLTHMIDQISGISNALVMVTVDSTPIAQYGQNSTTSRQTSSQQGTGAQTSTTTITNSNQLVMSSTASGGNTPVIIDEQMPHISGVFVIAKAADTIQMQAEITNAVQDALGIPSYEITVLPRR</sequence>